<dbReference type="InterPro" id="IPR012337">
    <property type="entry name" value="RNaseH-like_sf"/>
</dbReference>
<proteinExistence type="predicted"/>
<dbReference type="PANTHER" id="PTHR46481:SF10">
    <property type="entry name" value="ZINC FINGER BED DOMAIN-CONTAINING PROTEIN 39"/>
    <property type="match status" value="1"/>
</dbReference>
<gene>
    <name evidence="7" type="ORF">RclHR1_12850004</name>
</gene>
<accession>A0A2Z6QNU2</accession>
<keyword evidence="4" id="KW-0862">Zinc</keyword>
<keyword evidence="5" id="KW-0539">Nucleus</keyword>
<dbReference type="EMBL" id="BEXD01000319">
    <property type="protein sequence ID" value="GBB86411.1"/>
    <property type="molecule type" value="Genomic_DNA"/>
</dbReference>
<dbReference type="Pfam" id="PF04937">
    <property type="entry name" value="DUF659"/>
    <property type="match status" value="1"/>
</dbReference>
<evidence type="ECO:0000256" key="5">
    <source>
        <dbReference type="ARBA" id="ARBA00023242"/>
    </source>
</evidence>
<evidence type="ECO:0000256" key="2">
    <source>
        <dbReference type="ARBA" id="ARBA00022723"/>
    </source>
</evidence>
<keyword evidence="2" id="KW-0479">Metal-binding</keyword>
<feature type="domain" description="DUF659" evidence="6">
    <location>
        <begin position="86"/>
        <end position="236"/>
    </location>
</feature>
<dbReference type="InterPro" id="IPR007021">
    <property type="entry name" value="DUF659"/>
</dbReference>
<comment type="subcellular location">
    <subcellularLocation>
        <location evidence="1">Nucleus</location>
    </subcellularLocation>
</comment>
<evidence type="ECO:0000256" key="1">
    <source>
        <dbReference type="ARBA" id="ARBA00004123"/>
    </source>
</evidence>
<dbReference type="SUPFAM" id="SSF53098">
    <property type="entry name" value="Ribonuclease H-like"/>
    <property type="match status" value="1"/>
</dbReference>
<organism evidence="7 8">
    <name type="scientific">Rhizophagus clarus</name>
    <dbReference type="NCBI Taxonomy" id="94130"/>
    <lineage>
        <taxon>Eukaryota</taxon>
        <taxon>Fungi</taxon>
        <taxon>Fungi incertae sedis</taxon>
        <taxon>Mucoromycota</taxon>
        <taxon>Glomeromycotina</taxon>
        <taxon>Glomeromycetes</taxon>
        <taxon>Glomerales</taxon>
        <taxon>Glomeraceae</taxon>
        <taxon>Rhizophagus</taxon>
    </lineage>
</organism>
<dbReference type="AlphaFoldDB" id="A0A2Z6QNU2"/>
<protein>
    <recommendedName>
        <fullName evidence="6">DUF659 domain-containing protein</fullName>
    </recommendedName>
</protein>
<keyword evidence="8" id="KW-1185">Reference proteome</keyword>
<evidence type="ECO:0000256" key="3">
    <source>
        <dbReference type="ARBA" id="ARBA00022771"/>
    </source>
</evidence>
<dbReference type="InterPro" id="IPR052035">
    <property type="entry name" value="ZnF_BED_domain_contain"/>
</dbReference>
<reference evidence="7 8" key="1">
    <citation type="submission" date="2017-11" db="EMBL/GenBank/DDBJ databases">
        <title>The genome of Rhizophagus clarus HR1 reveals common genetic basis of auxotrophy among arbuscular mycorrhizal fungi.</title>
        <authorList>
            <person name="Kobayashi Y."/>
        </authorList>
    </citation>
    <scope>NUCLEOTIDE SEQUENCE [LARGE SCALE GENOMIC DNA]</scope>
    <source>
        <strain evidence="7 8">HR1</strain>
    </source>
</reference>
<evidence type="ECO:0000259" key="6">
    <source>
        <dbReference type="Pfam" id="PF04937"/>
    </source>
</evidence>
<evidence type="ECO:0000256" key="4">
    <source>
        <dbReference type="ARBA" id="ARBA00022833"/>
    </source>
</evidence>
<dbReference type="Proteomes" id="UP000247702">
    <property type="component" value="Unassembled WGS sequence"/>
</dbReference>
<dbReference type="PANTHER" id="PTHR46481">
    <property type="entry name" value="ZINC FINGER BED DOMAIN-CONTAINING PROTEIN 4"/>
    <property type="match status" value="1"/>
</dbReference>
<dbReference type="GO" id="GO:0008270">
    <property type="term" value="F:zinc ion binding"/>
    <property type="evidence" value="ECO:0007669"/>
    <property type="project" value="UniProtKB-KW"/>
</dbReference>
<evidence type="ECO:0000313" key="8">
    <source>
        <dbReference type="Proteomes" id="UP000247702"/>
    </source>
</evidence>
<name>A0A2Z6QNU2_9GLOM</name>
<evidence type="ECO:0000313" key="7">
    <source>
        <dbReference type="EMBL" id="GBB86411.1"/>
    </source>
</evidence>
<dbReference type="STRING" id="94130.A0A2Z6QNU2"/>
<dbReference type="GO" id="GO:0005634">
    <property type="term" value="C:nucleus"/>
    <property type="evidence" value="ECO:0007669"/>
    <property type="project" value="UniProtKB-SubCell"/>
</dbReference>
<sequence>MKSHLALRCPKVTHSVKMEYLYAMSSEDIPKQSTNNRKNNSNEIDIAKVNKTLIRFFVCCGIPFSVVDSPFFQDFVKSLCFEYELPKRTALSTTYLNEEAANILLKIEEELHESRNLTLGIDSWTSPLGQSIYAFTIITPNRRQYIYSIEDFSSQRHTAEFNEKQLLKVIEDVGKDKFIAVVSDGEAAIQSAKRRVTNKYPHIMPIRCIAHHINLVTKDIISIEWAKKTLQNCQKIVSFFHDVHRAGAILRNEIKNSFSKGNLKSSVKTRWSTAWDVCESILRQENSIKFILSEQPDIFVNAVKTKAIIQNRQFWHDVEQLKMILGPAKNAVKALELNTTTLADCFIELLKMAQAISAISFQNHDFKQKCIAIFNKRWKEFDINIYMLAFFLHPKYRATCFQQNIFKSVIMREAINIWKNQCGGGKESSNYLLIQLGIYRNKEPPFDDPYVVGISTPINWWTSVELKKGEDPIRKLALRMHGIMPHNADCERVFSILGWFLSKRRTKINIKRLQAMAQMHSYLIMNAKSELKYINDEITLEELDQTLNQVALSINNGIDLFDDENDENLVNFEDINEIEEAVDLEGVNNNELEITNFIDLSTSLLNNREDEKDEEVSIMNHGDLNFDVDELIDRFEESI</sequence>
<keyword evidence="3" id="KW-0863">Zinc-finger</keyword>
<comment type="caution">
    <text evidence="7">The sequence shown here is derived from an EMBL/GenBank/DDBJ whole genome shotgun (WGS) entry which is preliminary data.</text>
</comment>